<keyword evidence="2" id="KW-1185">Reference proteome</keyword>
<comment type="caution">
    <text evidence="1">The sequence shown here is derived from an EMBL/GenBank/DDBJ whole genome shotgun (WGS) entry which is preliminary data.</text>
</comment>
<name>A0A0C1QIP1_9RICK</name>
<feature type="non-terminal residue" evidence="1">
    <location>
        <position position="1"/>
    </location>
</feature>
<sequence>RYTPRDIIKFRLNTTDTKHLTALQINMRQCDEDMYSILKEAEQSIRESHRHQLLVERLQEELSISFEEINNGAIISKALINMAGINDNSYIQIGNGLKPGKHEITIANIIFRDKCQVNNFCSFYEKNYPGSILRQSLEWEFKSIISMKFEM</sequence>
<proteinExistence type="predicted"/>
<dbReference type="Proteomes" id="UP000031258">
    <property type="component" value="Unassembled WGS sequence"/>
</dbReference>
<accession>A0A0C1QIP1</accession>
<evidence type="ECO:0000313" key="1">
    <source>
        <dbReference type="EMBL" id="KIE04073.1"/>
    </source>
</evidence>
<protein>
    <submittedName>
        <fullName evidence="1">Uncharacterized protein</fullName>
    </submittedName>
</protein>
<dbReference type="RefSeq" id="WP_039459572.1">
    <property type="nucleotide sequence ID" value="NZ_JSWE01000237.1"/>
</dbReference>
<dbReference type="AlphaFoldDB" id="A0A0C1QIP1"/>
<feature type="non-terminal residue" evidence="1">
    <location>
        <position position="151"/>
    </location>
</feature>
<evidence type="ECO:0000313" key="2">
    <source>
        <dbReference type="Proteomes" id="UP000031258"/>
    </source>
</evidence>
<gene>
    <name evidence="1" type="ORF">NF27_JU00010</name>
</gene>
<reference evidence="1 2" key="1">
    <citation type="submission" date="2014-11" db="EMBL/GenBank/DDBJ databases">
        <title>A Rickettsiales Symbiont of Amoebae With Ancient Features.</title>
        <authorList>
            <person name="Schulz F."/>
            <person name="Martijn J."/>
            <person name="Wascher F."/>
            <person name="Kostanjsek R."/>
            <person name="Ettema T.J."/>
            <person name="Horn M."/>
        </authorList>
    </citation>
    <scope>NUCLEOTIDE SEQUENCE [LARGE SCALE GENOMIC DNA]</scope>
    <source>
        <strain evidence="1 2">UWC36</strain>
    </source>
</reference>
<organism evidence="1 2">
    <name type="scientific">Candidatus Jidaibacter acanthamoebae</name>
    <dbReference type="NCBI Taxonomy" id="86105"/>
    <lineage>
        <taxon>Bacteria</taxon>
        <taxon>Pseudomonadati</taxon>
        <taxon>Pseudomonadota</taxon>
        <taxon>Alphaproteobacteria</taxon>
        <taxon>Rickettsiales</taxon>
        <taxon>Candidatus Midichloriaceae</taxon>
        <taxon>Candidatus Jidaibacter</taxon>
    </lineage>
</organism>
<dbReference type="EMBL" id="JSWE01000237">
    <property type="protein sequence ID" value="KIE04073.1"/>
    <property type="molecule type" value="Genomic_DNA"/>
</dbReference>